<accession>A0AA39P0J8</accession>
<name>A0AA39P0J8_9AGAR</name>
<evidence type="ECO:0000313" key="1">
    <source>
        <dbReference type="EMBL" id="KAK0475322.1"/>
    </source>
</evidence>
<proteinExistence type="predicted"/>
<dbReference type="AlphaFoldDB" id="A0AA39P0J8"/>
<reference evidence="1" key="1">
    <citation type="submission" date="2023-06" db="EMBL/GenBank/DDBJ databases">
        <authorList>
            <consortium name="Lawrence Berkeley National Laboratory"/>
            <person name="Ahrendt S."/>
            <person name="Sahu N."/>
            <person name="Indic B."/>
            <person name="Wong-Bajracharya J."/>
            <person name="Merenyi Z."/>
            <person name="Ke H.-M."/>
            <person name="Monk M."/>
            <person name="Kocsube S."/>
            <person name="Drula E."/>
            <person name="Lipzen A."/>
            <person name="Balint B."/>
            <person name="Henrissat B."/>
            <person name="Andreopoulos B."/>
            <person name="Martin F.M."/>
            <person name="Harder C.B."/>
            <person name="Rigling D."/>
            <person name="Ford K.L."/>
            <person name="Foster G.D."/>
            <person name="Pangilinan J."/>
            <person name="Papanicolaou A."/>
            <person name="Barry K."/>
            <person name="LaButti K."/>
            <person name="Viragh M."/>
            <person name="Koriabine M."/>
            <person name="Yan M."/>
            <person name="Riley R."/>
            <person name="Champramary S."/>
            <person name="Plett K.L."/>
            <person name="Tsai I.J."/>
            <person name="Slot J."/>
            <person name="Sipos G."/>
            <person name="Plett J."/>
            <person name="Nagy L.G."/>
            <person name="Grigoriev I.V."/>
        </authorList>
    </citation>
    <scope>NUCLEOTIDE SEQUENCE</scope>
    <source>
        <strain evidence="1">HWK02</strain>
    </source>
</reference>
<dbReference type="EMBL" id="JAUEPU010000153">
    <property type="protein sequence ID" value="KAK0475322.1"/>
    <property type="molecule type" value="Genomic_DNA"/>
</dbReference>
<sequence>MSPGHRCEKLNQHFGNVNWQKNVSMGDSLLQKIKEAVLNAAEYECSFEHFTNTFLSEDIMKWTTMVEGWEADREQPNPFARTVASKLEATMHLQLAQEDVQDELAGLDGDELFVTSPKDIIVQGVQMEASQHRITRMNKDLGQHSTDLQRAQVLKKSNHLHCRIEAWFAQQEAHMPVVHSLQVRDSLGDGPLVPTYSQQLQAWM</sequence>
<protein>
    <submittedName>
        <fullName evidence="1">Uncharacterized protein</fullName>
    </submittedName>
</protein>
<evidence type="ECO:0000313" key="2">
    <source>
        <dbReference type="Proteomes" id="UP001175228"/>
    </source>
</evidence>
<comment type="caution">
    <text evidence="1">The sequence shown here is derived from an EMBL/GenBank/DDBJ whole genome shotgun (WGS) entry which is preliminary data.</text>
</comment>
<keyword evidence="2" id="KW-1185">Reference proteome</keyword>
<organism evidence="1 2">
    <name type="scientific">Armillaria luteobubalina</name>
    <dbReference type="NCBI Taxonomy" id="153913"/>
    <lineage>
        <taxon>Eukaryota</taxon>
        <taxon>Fungi</taxon>
        <taxon>Dikarya</taxon>
        <taxon>Basidiomycota</taxon>
        <taxon>Agaricomycotina</taxon>
        <taxon>Agaricomycetes</taxon>
        <taxon>Agaricomycetidae</taxon>
        <taxon>Agaricales</taxon>
        <taxon>Marasmiineae</taxon>
        <taxon>Physalacriaceae</taxon>
        <taxon>Armillaria</taxon>
    </lineage>
</organism>
<dbReference type="Proteomes" id="UP001175228">
    <property type="component" value="Unassembled WGS sequence"/>
</dbReference>
<gene>
    <name evidence="1" type="ORF">EDD18DRAFT_1116096</name>
</gene>